<protein>
    <recommendedName>
        <fullName evidence="4">K Homology domain-containing protein</fullName>
    </recommendedName>
</protein>
<dbReference type="Pfam" id="PF00013">
    <property type="entry name" value="KH_1"/>
    <property type="match status" value="2"/>
</dbReference>
<proteinExistence type="predicted"/>
<dbReference type="PANTHER" id="PTHR10288">
    <property type="entry name" value="KH DOMAIN CONTAINING RNA BINDING PROTEIN"/>
    <property type="match status" value="1"/>
</dbReference>
<dbReference type="PROSITE" id="PS50084">
    <property type="entry name" value="KH_TYPE_1"/>
    <property type="match status" value="3"/>
</dbReference>
<dbReference type="Gene3D" id="3.30.1370.10">
    <property type="entry name" value="K Homology domain, type 1"/>
    <property type="match status" value="3"/>
</dbReference>
<feature type="domain" description="K Homology" evidence="4">
    <location>
        <begin position="125"/>
        <end position="199"/>
    </location>
</feature>
<dbReference type="EMBL" id="GDKF01003886">
    <property type="protein sequence ID" value="JAT74736.1"/>
    <property type="molecule type" value="Transcribed_RNA"/>
</dbReference>
<dbReference type="InterPro" id="IPR036612">
    <property type="entry name" value="KH_dom_type_1_sf"/>
</dbReference>
<evidence type="ECO:0000256" key="2">
    <source>
        <dbReference type="PROSITE-ProRule" id="PRU00117"/>
    </source>
</evidence>
<evidence type="ECO:0000256" key="3">
    <source>
        <dbReference type="SAM" id="MobiDB-lite"/>
    </source>
</evidence>
<gene>
    <name evidence="5" type="ORF">g.4600</name>
</gene>
<keyword evidence="2" id="KW-0694">RNA-binding</keyword>
<name>A0A1D2A693_AUXPR</name>
<evidence type="ECO:0000256" key="1">
    <source>
        <dbReference type="ARBA" id="ARBA00022737"/>
    </source>
</evidence>
<feature type="domain" description="K Homology" evidence="4">
    <location>
        <begin position="215"/>
        <end position="289"/>
    </location>
</feature>
<dbReference type="SMART" id="SM00322">
    <property type="entry name" value="KH"/>
    <property type="match status" value="3"/>
</dbReference>
<feature type="region of interest" description="Disordered" evidence="3">
    <location>
        <begin position="374"/>
        <end position="400"/>
    </location>
</feature>
<dbReference type="InterPro" id="IPR004088">
    <property type="entry name" value="KH_dom_type_1"/>
</dbReference>
<feature type="domain" description="K Homology" evidence="4">
    <location>
        <begin position="303"/>
        <end position="373"/>
    </location>
</feature>
<feature type="compositionally biased region" description="Polar residues" evidence="3">
    <location>
        <begin position="68"/>
        <end position="81"/>
    </location>
</feature>
<keyword evidence="1" id="KW-0677">Repeat</keyword>
<evidence type="ECO:0000313" key="5">
    <source>
        <dbReference type="EMBL" id="JAT74736.1"/>
    </source>
</evidence>
<feature type="compositionally biased region" description="Low complexity" evidence="3">
    <location>
        <begin position="52"/>
        <end position="64"/>
    </location>
</feature>
<dbReference type="GO" id="GO:0003723">
    <property type="term" value="F:RNA binding"/>
    <property type="evidence" value="ECO:0007669"/>
    <property type="project" value="UniProtKB-UniRule"/>
</dbReference>
<dbReference type="AlphaFoldDB" id="A0A1D2A693"/>
<sequence length="422" mass="43840">MSNLPTPNLLGLSCHPRVPQFHQALGSWISLAFVMQGLLTVSKPPSGSGFQARGSGPSSARGPGNLYRPTNPQGAGVQKTSTPPPPIRVRASAAHVDAHGAASYHTPAHRDEGYQGPRSLSVNDSPFQFKFLLPDAVTGAAVGRNGSTVNAIKQQTGTFMQFCRYNSATTYPTERLLIFASPSVASAAAALRVLLDCLAAVPGALERLAPRPGSPELALRIVIPGHCAGAVMGPGGETIKALGARCGCHAAVEPRPPRAAFVPFRAVALAAPGPAALAAGAAEVMDLVTRDPRYAPGIQAVTSTCFRMLPVAERRVGALLGPAGAHIRALQDVLRVRMGVEDGADLAGVKHVSFWGPVENVDVAMRAVALATGQQRWRPEGDSSEGGGTPGAWRGRAETTEAFTQEYVEARGAARELQGAAA</sequence>
<feature type="region of interest" description="Disordered" evidence="3">
    <location>
        <begin position="45"/>
        <end position="88"/>
    </location>
</feature>
<organism evidence="5">
    <name type="scientific">Auxenochlorella protothecoides</name>
    <name type="common">Green microalga</name>
    <name type="synonym">Chlorella protothecoides</name>
    <dbReference type="NCBI Taxonomy" id="3075"/>
    <lineage>
        <taxon>Eukaryota</taxon>
        <taxon>Viridiplantae</taxon>
        <taxon>Chlorophyta</taxon>
        <taxon>core chlorophytes</taxon>
        <taxon>Trebouxiophyceae</taxon>
        <taxon>Chlorellales</taxon>
        <taxon>Chlorellaceae</taxon>
        <taxon>Auxenochlorella</taxon>
    </lineage>
</organism>
<dbReference type="InterPro" id="IPR004087">
    <property type="entry name" value="KH_dom"/>
</dbReference>
<evidence type="ECO:0000259" key="4">
    <source>
        <dbReference type="SMART" id="SM00322"/>
    </source>
</evidence>
<dbReference type="SUPFAM" id="SSF54791">
    <property type="entry name" value="Eukaryotic type KH-domain (KH-domain type I)"/>
    <property type="match status" value="3"/>
</dbReference>
<reference evidence="5" key="1">
    <citation type="submission" date="2015-08" db="EMBL/GenBank/DDBJ databases">
        <authorList>
            <person name="Babu N.S."/>
            <person name="Beckwith C.J."/>
            <person name="Beseler K.G."/>
            <person name="Brison A."/>
            <person name="Carone J.V."/>
            <person name="Caskin T.P."/>
            <person name="Diamond M."/>
            <person name="Durham M.E."/>
            <person name="Foxe J.M."/>
            <person name="Go M."/>
            <person name="Henderson B.A."/>
            <person name="Jones I.B."/>
            <person name="McGettigan J.A."/>
            <person name="Micheletti S.J."/>
            <person name="Nasrallah M.E."/>
            <person name="Ortiz D."/>
            <person name="Piller C.R."/>
            <person name="Privatt S.R."/>
            <person name="Schneider S.L."/>
            <person name="Sharp S."/>
            <person name="Smith T.C."/>
            <person name="Stanton J.D."/>
            <person name="Ullery H.E."/>
            <person name="Wilson R.J."/>
            <person name="Serrano M.G."/>
            <person name="Buck G."/>
            <person name="Lee V."/>
            <person name="Wang Y."/>
            <person name="Carvalho R."/>
            <person name="Voegtly L."/>
            <person name="Shi R."/>
            <person name="Duckworth R."/>
            <person name="Johnson A."/>
            <person name="Loviza R."/>
            <person name="Walstead R."/>
            <person name="Shah Z."/>
            <person name="Kiflezghi M."/>
            <person name="Wade K."/>
            <person name="Ball S.L."/>
            <person name="Bradley K.W."/>
            <person name="Asai D.J."/>
            <person name="Bowman C.A."/>
            <person name="Russell D.A."/>
            <person name="Pope W.H."/>
            <person name="Jacobs-Sera D."/>
            <person name="Hendrix R.W."/>
            <person name="Hatfull G.F."/>
        </authorList>
    </citation>
    <scope>NUCLEOTIDE SEQUENCE</scope>
</reference>
<accession>A0A1D2A693</accession>